<name>A6JS69_RAT</name>
<dbReference type="FunFam" id="1.10.1040.50:FF:000006">
    <property type="entry name" value="Peroxisomal bifunctional enzyme"/>
    <property type="match status" value="1"/>
</dbReference>
<comment type="catalytic activity">
    <reaction evidence="20">
        <text>a 4-saturated-(3S)-3-hydroxyacyl-CoA = a (3E)-enoyl-CoA + H2O</text>
        <dbReference type="Rhea" id="RHEA:20724"/>
        <dbReference type="ChEBI" id="CHEBI:15377"/>
        <dbReference type="ChEBI" id="CHEBI:58521"/>
        <dbReference type="ChEBI" id="CHEBI:137480"/>
        <dbReference type="EC" id="4.2.1.17"/>
    </reaction>
    <physiologicalReaction direction="left-to-right" evidence="20">
        <dbReference type="Rhea" id="RHEA:20725"/>
    </physiologicalReaction>
</comment>
<keyword evidence="15" id="KW-0413">Isomerase</keyword>
<dbReference type="Gene3D" id="3.90.226.10">
    <property type="entry name" value="2-enoyl-CoA Hydratase, Chain A, domain 1"/>
    <property type="match status" value="1"/>
</dbReference>
<comment type="catalytic activity">
    <reaction evidence="28">
        <text>(3E)-decenoyl-CoA = (2E)-decenoyl-CoA</text>
        <dbReference type="Rhea" id="RHEA:45752"/>
        <dbReference type="ChEBI" id="CHEBI:61406"/>
        <dbReference type="ChEBI" id="CHEBI:84793"/>
    </reaction>
    <physiologicalReaction direction="left-to-right" evidence="28">
        <dbReference type="Rhea" id="RHEA:45753"/>
    </physiologicalReaction>
</comment>
<keyword evidence="13" id="KW-0443">Lipid metabolism</keyword>
<evidence type="ECO:0000256" key="27">
    <source>
        <dbReference type="ARBA" id="ARBA00036570"/>
    </source>
</evidence>
<dbReference type="Proteomes" id="UP000234681">
    <property type="component" value="Chromosome 11"/>
</dbReference>
<gene>
    <name evidence="41 43" type="primary">Ehhadh</name>
    <name evidence="41" type="ORF">rCG_36587</name>
</gene>
<organism evidence="41 42">
    <name type="scientific">Rattus norvegicus</name>
    <name type="common">Rat</name>
    <dbReference type="NCBI Taxonomy" id="10116"/>
    <lineage>
        <taxon>Eukaryota</taxon>
        <taxon>Metazoa</taxon>
        <taxon>Chordata</taxon>
        <taxon>Craniata</taxon>
        <taxon>Vertebrata</taxon>
        <taxon>Euteleostomi</taxon>
        <taxon>Mammalia</taxon>
        <taxon>Eutheria</taxon>
        <taxon>Euarchontoglires</taxon>
        <taxon>Glires</taxon>
        <taxon>Rodentia</taxon>
        <taxon>Myomorpha</taxon>
        <taxon>Muroidea</taxon>
        <taxon>Muridae</taxon>
        <taxon>Murinae</taxon>
        <taxon>Rattus</taxon>
    </lineage>
</organism>
<dbReference type="Pfam" id="PF00725">
    <property type="entry name" value="3HCDH"/>
    <property type="match status" value="2"/>
</dbReference>
<evidence type="ECO:0000256" key="32">
    <source>
        <dbReference type="ARBA" id="ARBA00042031"/>
    </source>
</evidence>
<dbReference type="EC" id="5.3.3.8" evidence="6"/>
<dbReference type="GO" id="GO:0070403">
    <property type="term" value="F:NAD+ binding"/>
    <property type="evidence" value="ECO:0007669"/>
    <property type="project" value="InterPro"/>
</dbReference>
<evidence type="ECO:0000256" key="12">
    <source>
        <dbReference type="ARBA" id="ARBA00023027"/>
    </source>
</evidence>
<evidence type="ECO:0000256" key="4">
    <source>
        <dbReference type="ARBA" id="ARBA00008750"/>
    </source>
</evidence>
<dbReference type="InterPro" id="IPR036291">
    <property type="entry name" value="NAD(P)-bd_dom_sf"/>
</dbReference>
<evidence type="ECO:0000256" key="36">
    <source>
        <dbReference type="ARBA" id="ARBA00049448"/>
    </source>
</evidence>
<evidence type="ECO:0000256" key="15">
    <source>
        <dbReference type="ARBA" id="ARBA00023235"/>
    </source>
</evidence>
<dbReference type="GO" id="GO:0004165">
    <property type="term" value="F:delta(3)-delta(2)-enoyl-CoA isomerase activity"/>
    <property type="evidence" value="ECO:0007669"/>
    <property type="project" value="UniProtKB-EC"/>
</dbReference>
<keyword evidence="11" id="KW-0560">Oxidoreductase</keyword>
<comment type="similarity">
    <text evidence="38">Belongs to the enoyl-CoA hydratase/isomerase family.</text>
</comment>
<evidence type="ECO:0000256" key="19">
    <source>
        <dbReference type="ARBA" id="ARBA00035863"/>
    </source>
</evidence>
<dbReference type="GO" id="GO:0019899">
    <property type="term" value="F:enzyme binding"/>
    <property type="evidence" value="ECO:0007669"/>
    <property type="project" value="Ensembl"/>
</dbReference>
<evidence type="ECO:0000256" key="26">
    <source>
        <dbReference type="ARBA" id="ARBA00036472"/>
    </source>
</evidence>
<dbReference type="InterPro" id="IPR006180">
    <property type="entry name" value="3-OHacyl-CoA_DH_CS"/>
</dbReference>
<comment type="catalytic activity">
    <reaction evidence="25">
        <text>(3S)-hydroxyhexanoyl-CoA = (2E)-hexenoyl-CoA + H2O</text>
        <dbReference type="Rhea" id="RHEA:30547"/>
        <dbReference type="ChEBI" id="CHEBI:15377"/>
        <dbReference type="ChEBI" id="CHEBI:62075"/>
        <dbReference type="ChEBI" id="CHEBI:62077"/>
    </reaction>
    <physiologicalReaction direction="right-to-left" evidence="25">
        <dbReference type="Rhea" id="RHEA:30549"/>
    </physiologicalReaction>
</comment>
<comment type="catalytic activity">
    <reaction evidence="1">
        <text>(3S)-hydroxyhexadecanoyl-CoA = (2E)-hexadecenoyl-CoA + H2O</text>
        <dbReference type="Rhea" id="RHEA:31163"/>
        <dbReference type="ChEBI" id="CHEBI:15377"/>
        <dbReference type="ChEBI" id="CHEBI:61526"/>
        <dbReference type="ChEBI" id="CHEBI:62613"/>
    </reaction>
    <physiologicalReaction direction="right-to-left" evidence="1">
        <dbReference type="Rhea" id="RHEA:31165"/>
    </physiologicalReaction>
</comment>
<dbReference type="RefSeq" id="NP_598290.1">
    <property type="nucleotide sequence ID" value="NM_133606.3"/>
</dbReference>
<dbReference type="GO" id="GO:1901570">
    <property type="term" value="P:fatty acid derivative biosynthetic process"/>
    <property type="evidence" value="ECO:0007669"/>
    <property type="project" value="Ensembl"/>
</dbReference>
<keyword evidence="10" id="KW-0007">Acetylation</keyword>
<dbReference type="InterPro" id="IPR018376">
    <property type="entry name" value="Enoyl-CoA_hyd/isom_CS"/>
</dbReference>
<evidence type="ECO:0000256" key="38">
    <source>
        <dbReference type="RuleBase" id="RU003707"/>
    </source>
</evidence>
<keyword evidence="17" id="KW-0511">Multifunctional enzyme</keyword>
<evidence type="ECO:0000256" key="37">
    <source>
        <dbReference type="ARBA" id="ARBA00079770"/>
    </source>
</evidence>
<dbReference type="EMBL" id="CH473999">
    <property type="protein sequence ID" value="EDL78038.1"/>
    <property type="molecule type" value="Genomic_DNA"/>
</dbReference>
<dbReference type="PANTHER" id="PTHR23309">
    <property type="entry name" value="3-HYDROXYACYL-COA DEHYROGENASE"/>
    <property type="match status" value="1"/>
</dbReference>
<reference evidence="41 42" key="1">
    <citation type="submission" date="2005-09" db="EMBL/GenBank/DDBJ databases">
        <authorList>
            <person name="Mural R.J."/>
            <person name="Li P.W."/>
            <person name="Adams M.D."/>
            <person name="Amanatides P.G."/>
            <person name="Baden-Tillson H."/>
            <person name="Barnstead M."/>
            <person name="Chin S.H."/>
            <person name="Dew I."/>
            <person name="Evans C.A."/>
            <person name="Ferriera S."/>
            <person name="Flanigan M."/>
            <person name="Fosler C."/>
            <person name="Glodek A."/>
            <person name="Gu Z."/>
            <person name="Holt R.A."/>
            <person name="Jennings D."/>
            <person name="Kraft C.L."/>
            <person name="Lu F."/>
            <person name="Nguyen T."/>
            <person name="Nusskern D.R."/>
            <person name="Pfannkoch C.M."/>
            <person name="Sitter C."/>
            <person name="Sutton G.G."/>
            <person name="Venter J.C."/>
            <person name="Wang Z."/>
            <person name="Woodage T."/>
            <person name="Zheng X.H."/>
            <person name="Zhong F."/>
        </authorList>
    </citation>
    <scope>NUCLEOTIDE SEQUENCE [LARGE SCALE GENOMIC DNA]</scope>
    <source>
        <strain>BN</strain>
        <strain evidence="42">Sprague-Dawley</strain>
    </source>
</reference>
<evidence type="ECO:0000256" key="29">
    <source>
        <dbReference type="ARBA" id="ARBA00036989"/>
    </source>
</evidence>
<evidence type="ECO:0000256" key="2">
    <source>
        <dbReference type="ARBA" id="ARBA00004275"/>
    </source>
</evidence>
<dbReference type="EC" id="1.1.1.35" evidence="8"/>
<dbReference type="CDD" id="cd06558">
    <property type="entry name" value="crotonase-like"/>
    <property type="match status" value="1"/>
</dbReference>
<dbReference type="KEGG" id="rno:171142"/>
<evidence type="ECO:0000256" key="18">
    <source>
        <dbReference type="ARBA" id="ARBA00035760"/>
    </source>
</evidence>
<evidence type="ECO:0000256" key="8">
    <source>
        <dbReference type="ARBA" id="ARBA00013000"/>
    </source>
</evidence>
<comment type="catalytic activity">
    <reaction evidence="36">
        <text>(3S)-hydroxyhexadecanedioyl-CoA + NAD(+) = 3-oxohexadecanedioyl-CoA + NADH + H(+)</text>
        <dbReference type="Rhea" id="RHEA:40267"/>
        <dbReference type="ChEBI" id="CHEBI:15378"/>
        <dbReference type="ChEBI" id="CHEBI:57540"/>
        <dbReference type="ChEBI" id="CHEBI:57945"/>
        <dbReference type="ChEBI" id="CHEBI:77080"/>
        <dbReference type="ChEBI" id="CHEBI:77081"/>
    </reaction>
    <physiologicalReaction direction="left-to-right" evidence="36">
        <dbReference type="Rhea" id="RHEA:40268"/>
    </physiologicalReaction>
</comment>
<dbReference type="AlphaFoldDB" id="A6JS69"/>
<dbReference type="EC" id="4.2.1.17" evidence="7"/>
<dbReference type="Pfam" id="PF00378">
    <property type="entry name" value="ECH_1"/>
    <property type="match status" value="1"/>
</dbReference>
<evidence type="ECO:0000313" key="42">
    <source>
        <dbReference type="Proteomes" id="UP000234681"/>
    </source>
</evidence>
<evidence type="ECO:0000256" key="34">
    <source>
        <dbReference type="ARBA" id="ARBA00048361"/>
    </source>
</evidence>
<comment type="subcellular location">
    <subcellularLocation>
        <location evidence="2">Peroxisome</location>
    </subcellularLocation>
</comment>
<comment type="similarity">
    <text evidence="4">In the N-terminal section; belongs to the enoyl-CoA hydratase/isomerase family.</text>
</comment>
<evidence type="ECO:0000256" key="33">
    <source>
        <dbReference type="ARBA" id="ARBA00047613"/>
    </source>
</evidence>
<keyword evidence="14" id="KW-0576">Peroxisome</keyword>
<dbReference type="GO" id="GO:0005782">
    <property type="term" value="C:peroxisomal matrix"/>
    <property type="evidence" value="ECO:0007669"/>
    <property type="project" value="Ensembl"/>
</dbReference>
<dbReference type="CTD" id="1962"/>
<evidence type="ECO:0000256" key="5">
    <source>
        <dbReference type="ARBA" id="ARBA00011245"/>
    </source>
</evidence>
<evidence type="ECO:0000256" key="10">
    <source>
        <dbReference type="ARBA" id="ARBA00022990"/>
    </source>
</evidence>
<dbReference type="InterPro" id="IPR008927">
    <property type="entry name" value="6-PGluconate_DH-like_C_sf"/>
</dbReference>
<evidence type="ECO:0000256" key="1">
    <source>
        <dbReference type="ARBA" id="ARBA00000469"/>
    </source>
</evidence>
<evidence type="ECO:0000256" key="20">
    <source>
        <dbReference type="ARBA" id="ARBA00035909"/>
    </source>
</evidence>
<evidence type="ECO:0000256" key="3">
    <source>
        <dbReference type="ARBA" id="ARBA00005005"/>
    </source>
</evidence>
<evidence type="ECO:0000256" key="11">
    <source>
        <dbReference type="ARBA" id="ARBA00023002"/>
    </source>
</evidence>
<evidence type="ECO:0000256" key="30">
    <source>
        <dbReference type="ARBA" id="ARBA00038365"/>
    </source>
</evidence>
<dbReference type="Pfam" id="PF02737">
    <property type="entry name" value="3HCDH_N"/>
    <property type="match status" value="1"/>
</dbReference>
<comment type="catalytic activity">
    <reaction evidence="29">
        <text>(2E)-hexadecenedioyl-CoA + H2O = (3S)-hydroxyhexadecanedioyl-CoA</text>
        <dbReference type="Rhea" id="RHEA:40259"/>
        <dbReference type="ChEBI" id="CHEBI:15377"/>
        <dbReference type="ChEBI" id="CHEBI:77075"/>
        <dbReference type="ChEBI" id="CHEBI:77080"/>
    </reaction>
    <physiologicalReaction direction="left-to-right" evidence="29">
        <dbReference type="Rhea" id="RHEA:40260"/>
    </physiologicalReaction>
</comment>
<feature type="domain" description="3-hydroxyacyl-CoA dehydrogenase C-terminal" evidence="39">
    <location>
        <begin position="618"/>
        <end position="709"/>
    </location>
</feature>
<evidence type="ECO:0000256" key="9">
    <source>
        <dbReference type="ARBA" id="ARBA00022832"/>
    </source>
</evidence>
<dbReference type="PROSITE" id="PS00067">
    <property type="entry name" value="3HCDH"/>
    <property type="match status" value="1"/>
</dbReference>
<dbReference type="GO" id="GO:0006636">
    <property type="term" value="P:unsaturated fatty acid biosynthetic process"/>
    <property type="evidence" value="ECO:0007669"/>
    <property type="project" value="Ensembl"/>
</dbReference>
<comment type="catalytic activity">
    <reaction evidence="22">
        <text>a (3Z)-enoyl-CoA = a 4-saturated (2E)-enoyl-CoA</text>
        <dbReference type="Rhea" id="RHEA:45900"/>
        <dbReference type="ChEBI" id="CHEBI:85097"/>
        <dbReference type="ChEBI" id="CHEBI:85489"/>
        <dbReference type="EC" id="5.3.3.8"/>
    </reaction>
    <physiologicalReaction direction="left-to-right" evidence="22">
        <dbReference type="Rhea" id="RHEA:45901"/>
    </physiologicalReaction>
</comment>
<dbReference type="OMA" id="YNGAAMG"/>
<comment type="subunit">
    <text evidence="5">Monomer.</text>
</comment>
<dbReference type="FunFam" id="3.90.226.10:FF:000052">
    <property type="entry name" value="Peroxisomal bifunctional enzyme"/>
    <property type="match status" value="1"/>
</dbReference>
<evidence type="ECO:0000256" key="22">
    <source>
        <dbReference type="ARBA" id="ARBA00035959"/>
    </source>
</evidence>
<dbReference type="SUPFAM" id="SSF48179">
    <property type="entry name" value="6-phosphogluconate dehydrogenase C-terminal domain-like"/>
    <property type="match status" value="2"/>
</dbReference>
<keyword evidence="12" id="KW-0520">NAD</keyword>
<evidence type="ECO:0000259" key="39">
    <source>
        <dbReference type="Pfam" id="PF00725"/>
    </source>
</evidence>
<comment type="pathway">
    <text evidence="3">Lipid metabolism; fatty acid beta-oxidation.</text>
</comment>
<comment type="catalytic activity">
    <reaction evidence="27">
        <text>(3E,5Z)-tetradecadienoyl-CoA = (2E,5Z)-tetradecadienoyl-CoA</text>
        <dbReference type="Rhea" id="RHEA:47464"/>
        <dbReference type="ChEBI" id="CHEBI:71586"/>
        <dbReference type="ChEBI" id="CHEBI:87701"/>
    </reaction>
    <physiologicalReaction direction="right-to-left" evidence="27">
        <dbReference type="Rhea" id="RHEA:47466"/>
    </physiologicalReaction>
</comment>
<comment type="catalytic activity">
    <reaction evidence="23">
        <text>(3Z)-hexenoyl-CoA = (2E)-hexenoyl-CoA</text>
        <dbReference type="Rhea" id="RHEA:45748"/>
        <dbReference type="ChEBI" id="CHEBI:62077"/>
        <dbReference type="ChEBI" id="CHEBI:85415"/>
    </reaction>
    <physiologicalReaction direction="left-to-right" evidence="23">
        <dbReference type="Rhea" id="RHEA:45749"/>
    </physiologicalReaction>
</comment>
<dbReference type="SUPFAM" id="SSF51735">
    <property type="entry name" value="NAD(P)-binding Rossmann-fold domains"/>
    <property type="match status" value="1"/>
</dbReference>
<dbReference type="GO" id="GO:0036109">
    <property type="term" value="P:alpha-linolenic acid metabolic process"/>
    <property type="evidence" value="ECO:0007669"/>
    <property type="project" value="Ensembl"/>
</dbReference>
<evidence type="ECO:0000313" key="43">
    <source>
        <dbReference type="RGD" id="621441"/>
    </source>
</evidence>
<comment type="catalytic activity">
    <reaction evidence="18">
        <text>(3S)-hydroxydecanoyl-CoA = (2E)-decenoyl-CoA + H2O</text>
        <dbReference type="Rhea" id="RHEA:31191"/>
        <dbReference type="ChEBI" id="CHEBI:15377"/>
        <dbReference type="ChEBI" id="CHEBI:61406"/>
        <dbReference type="ChEBI" id="CHEBI:62616"/>
    </reaction>
    <physiologicalReaction direction="right-to-left" evidence="18">
        <dbReference type="Rhea" id="RHEA:31193"/>
    </physiologicalReaction>
</comment>
<dbReference type="PANTHER" id="PTHR23309:SF49">
    <property type="entry name" value="PEROXISOMAL BIFUNCTIONAL ENZYME"/>
    <property type="match status" value="1"/>
</dbReference>
<dbReference type="OrthoDB" id="2018133at2759"/>
<evidence type="ECO:0000256" key="21">
    <source>
        <dbReference type="ARBA" id="ARBA00035949"/>
    </source>
</evidence>
<comment type="catalytic activity">
    <reaction evidence="26">
        <text>(2S,3S)-3-hydroxy-2-methylbutanoyl-CoA = (2E)-2-methylbut-2-enoyl-CoA + H2O</text>
        <dbReference type="Rhea" id="RHEA:31119"/>
        <dbReference type="ChEBI" id="CHEBI:15377"/>
        <dbReference type="ChEBI" id="CHEBI:57312"/>
        <dbReference type="ChEBI" id="CHEBI:57337"/>
    </reaction>
    <physiologicalReaction direction="right-to-left" evidence="26">
        <dbReference type="Rhea" id="RHEA:31121"/>
    </physiologicalReaction>
</comment>
<feature type="domain" description="3-hydroxyacyl-CoA dehydrogenase NAD binding" evidence="40">
    <location>
        <begin position="299"/>
        <end position="474"/>
    </location>
</feature>
<comment type="catalytic activity">
    <reaction evidence="33">
        <text>(3S)-hydroxyhexadecanoyl-CoA + NAD(+) = 3-oxohexadecanoyl-CoA + NADH + H(+)</text>
        <dbReference type="Rhea" id="RHEA:31159"/>
        <dbReference type="ChEBI" id="CHEBI:15378"/>
        <dbReference type="ChEBI" id="CHEBI:57349"/>
        <dbReference type="ChEBI" id="CHEBI:57540"/>
        <dbReference type="ChEBI" id="CHEBI:57945"/>
        <dbReference type="ChEBI" id="CHEBI:62613"/>
    </reaction>
    <physiologicalReaction direction="left-to-right" evidence="33">
        <dbReference type="Rhea" id="RHEA:31160"/>
    </physiologicalReaction>
</comment>
<keyword evidence="16" id="KW-0456">Lyase</keyword>
<evidence type="ECO:0000256" key="24">
    <source>
        <dbReference type="ARBA" id="ARBA00036353"/>
    </source>
</evidence>
<dbReference type="Gene3D" id="1.10.1040.50">
    <property type="match status" value="1"/>
</dbReference>
<evidence type="ECO:0000256" key="35">
    <source>
        <dbReference type="ARBA" id="ARBA00048911"/>
    </source>
</evidence>
<dbReference type="GO" id="GO:0033540">
    <property type="term" value="P:fatty acid beta-oxidation using acyl-CoA oxidase"/>
    <property type="evidence" value="ECO:0007669"/>
    <property type="project" value="Ensembl"/>
</dbReference>
<comment type="similarity">
    <text evidence="30">In the C-terminal section; belongs to the 3-hydroxyacyl-CoA dehydrogenase family.</text>
</comment>
<evidence type="ECO:0000256" key="6">
    <source>
        <dbReference type="ARBA" id="ARBA00012064"/>
    </source>
</evidence>
<comment type="catalytic activity">
    <reaction evidence="21">
        <text>a (3E)-enoyl-CoA = a 4-saturated (2E)-enoyl-CoA</text>
        <dbReference type="Rhea" id="RHEA:45228"/>
        <dbReference type="ChEBI" id="CHEBI:58521"/>
        <dbReference type="ChEBI" id="CHEBI:85097"/>
        <dbReference type="EC" id="5.3.3.8"/>
    </reaction>
    <physiologicalReaction direction="left-to-right" evidence="21">
        <dbReference type="Rhea" id="RHEA:45229"/>
    </physiologicalReaction>
</comment>
<dbReference type="InterPro" id="IPR006176">
    <property type="entry name" value="3-OHacyl-CoA_DH_NAD-bd"/>
</dbReference>
<feature type="domain" description="3-hydroxyacyl-CoA dehydrogenase C-terminal" evidence="39">
    <location>
        <begin position="477"/>
        <end position="581"/>
    </location>
</feature>
<dbReference type="PROSITE" id="PS00166">
    <property type="entry name" value="ENOYL_COA_HYDRATASE"/>
    <property type="match status" value="1"/>
</dbReference>
<comment type="catalytic activity">
    <reaction evidence="24">
        <text>(3E)-hexenoyl-CoA = (2E)-hexenoyl-CoA</text>
        <dbReference type="Rhea" id="RHEA:45736"/>
        <dbReference type="ChEBI" id="CHEBI:62077"/>
        <dbReference type="ChEBI" id="CHEBI:84790"/>
    </reaction>
    <physiologicalReaction direction="left-to-right" evidence="24">
        <dbReference type="Rhea" id="RHEA:45737"/>
    </physiologicalReaction>
</comment>
<comment type="catalytic activity">
    <reaction evidence="35">
        <text>a (3S)-3-hydroxyacyl-CoA + NAD(+) = a 3-oxoacyl-CoA + NADH + H(+)</text>
        <dbReference type="Rhea" id="RHEA:22432"/>
        <dbReference type="ChEBI" id="CHEBI:15378"/>
        <dbReference type="ChEBI" id="CHEBI:57318"/>
        <dbReference type="ChEBI" id="CHEBI:57540"/>
        <dbReference type="ChEBI" id="CHEBI:57945"/>
        <dbReference type="ChEBI" id="CHEBI:90726"/>
        <dbReference type="EC" id="1.1.1.35"/>
    </reaction>
    <physiologicalReaction direction="left-to-right" evidence="35">
        <dbReference type="Rhea" id="RHEA:22433"/>
    </physiologicalReaction>
</comment>
<evidence type="ECO:0000256" key="16">
    <source>
        <dbReference type="ARBA" id="ARBA00023239"/>
    </source>
</evidence>
<dbReference type="RGD" id="621441">
    <property type="gene designation" value="Ehhadh"/>
</dbReference>
<evidence type="ECO:0000256" key="13">
    <source>
        <dbReference type="ARBA" id="ARBA00023098"/>
    </source>
</evidence>
<comment type="catalytic activity">
    <reaction evidence="34">
        <text>(3S)-hydroxydecanoyl-CoA + NAD(+) = 3-oxodecanoyl-CoA + NADH + H(+)</text>
        <dbReference type="Rhea" id="RHEA:31187"/>
        <dbReference type="ChEBI" id="CHEBI:15378"/>
        <dbReference type="ChEBI" id="CHEBI:57540"/>
        <dbReference type="ChEBI" id="CHEBI:57945"/>
        <dbReference type="ChEBI" id="CHEBI:62548"/>
        <dbReference type="ChEBI" id="CHEBI:62616"/>
    </reaction>
    <physiologicalReaction direction="left-to-right" evidence="34">
        <dbReference type="Rhea" id="RHEA:31188"/>
    </physiologicalReaction>
</comment>
<evidence type="ECO:0000256" key="14">
    <source>
        <dbReference type="ARBA" id="ARBA00023140"/>
    </source>
</evidence>
<evidence type="ECO:0000256" key="31">
    <source>
        <dbReference type="ARBA" id="ARBA00039632"/>
    </source>
</evidence>
<dbReference type="SUPFAM" id="SSF52096">
    <property type="entry name" value="ClpP/crotonase"/>
    <property type="match status" value="1"/>
</dbReference>
<evidence type="ECO:0000256" key="23">
    <source>
        <dbReference type="ARBA" id="ARBA00036336"/>
    </source>
</evidence>
<comment type="catalytic activity">
    <reaction evidence="19">
        <text>(3E,5Z)-octadienoyl-CoA = (2E,5Z)-octadienoyl-CoA</text>
        <dbReference type="Rhea" id="RHEA:49932"/>
        <dbReference type="ChEBI" id="CHEBI:85108"/>
        <dbReference type="ChEBI" id="CHEBI:131990"/>
    </reaction>
    <physiologicalReaction direction="right-to-left" evidence="19">
        <dbReference type="Rhea" id="RHEA:49934"/>
    </physiologicalReaction>
</comment>
<sequence length="722" mass="78658">MAEYLRLPHSLAMIRLCNPPVNAVSPTVIREVRNGLQKAGSDHTVKAIVICGANGNFCAGADIHGFSAFTPGLALGSLVDEIQRYQKPVLAAIQGVALGGGLELALGCHYRIANAKARVGLPEVTLGILPGARGTQLLPRVVGVPVALDLITSGKYLSADEALRLGILDAVVKSDPVEEAIKFAQKIIDKPIEPRRIFNKPVPSLPNMDSVFAEAIAKVRKQYPGVLAPETCVRSIQASVKHPYEVGIKEEEKLFMYLRASGQAKALQYAFFAEKSANKWSTPSGASWKTASAQPVSSVGVLGLGTMGRGIAISFARVGISVVAVESDPKQLDAAKKIITFTLEKEASRAHQNGQASAKPKLRFSSSTKELSTVDLVVEAVFEDMNLKKKVFAELSALCKPGAFLCTNTSALNVDDIASSTDRPQLVIGTHFFSPAHVMRLLEVIPSRYSSPTTIATVMSLSKKIGKIGVVVGNCYGFVGNRMLAPYYNQGFFLLEEGSKPEDVDGVLEEFGFKMGPFRVSDLAGLDVGWKIRKGQGLTGPSLPPGTPVRKRGNSRYSPLGDMLCEAGRFGQKTGKGWYQYDKPLGRIHKPDPWLSTFLSQYREVHHIEQRTISKEEILERCLYSLINEAFRILEEGMAARPEHIDVIYLHGYGWPRHKGGPMFYAASVGLPTVLEKLQKYYRQNPDIPQLEPSDYLRRLVAQGSPPLKEWQSLAGPHGSKL</sequence>
<protein>
    <recommendedName>
        <fullName evidence="31">Peroxisomal bifunctional enzyme</fullName>
        <ecNumber evidence="8">1.1.1.35</ecNumber>
        <ecNumber evidence="7">4.2.1.17</ecNumber>
        <ecNumber evidence="6">5.3.3.8</ecNumber>
    </recommendedName>
    <alternativeName>
        <fullName evidence="32">Multifunctional enzyme 1</fullName>
    </alternativeName>
    <alternativeName>
        <fullName evidence="37">Multifunctional protein 1</fullName>
    </alternativeName>
</protein>
<dbReference type="Gene3D" id="3.40.50.720">
    <property type="entry name" value="NAD(P)-binding Rossmann-like Domain"/>
    <property type="match status" value="1"/>
</dbReference>
<dbReference type="SMR" id="A6JS69"/>
<dbReference type="GO" id="GO:0018812">
    <property type="term" value="F:3-hydroxyacyl-CoA dehydratase activity"/>
    <property type="evidence" value="ECO:0007669"/>
    <property type="project" value="Ensembl"/>
</dbReference>
<dbReference type="GO" id="GO:0016509">
    <property type="term" value="F:long-chain (3S)-3-hydroxyacyl-CoA dehydrogenase (NAD+) activity"/>
    <property type="evidence" value="ECO:0007669"/>
    <property type="project" value="Ensembl"/>
</dbReference>
<evidence type="ECO:0000313" key="41">
    <source>
        <dbReference type="EMBL" id="EDL78038.1"/>
    </source>
</evidence>
<evidence type="ECO:0000256" key="7">
    <source>
        <dbReference type="ARBA" id="ARBA00012076"/>
    </source>
</evidence>
<proteinExistence type="inferred from homology"/>
<dbReference type="FunFam" id="3.40.50.720:FF:000296">
    <property type="entry name" value="peroxisomal bifunctional enzyme isoform X1"/>
    <property type="match status" value="1"/>
</dbReference>
<dbReference type="InterPro" id="IPR029045">
    <property type="entry name" value="ClpP/crotonase-like_dom_sf"/>
</dbReference>
<dbReference type="GeneID" id="171142"/>
<dbReference type="InterPro" id="IPR006108">
    <property type="entry name" value="3HC_DH_C"/>
</dbReference>
<dbReference type="GO" id="GO:0042759">
    <property type="term" value="P:long-chain fatty acid biosynthetic process"/>
    <property type="evidence" value="ECO:0007669"/>
    <property type="project" value="Ensembl"/>
</dbReference>
<accession>A6JS69</accession>
<evidence type="ECO:0000259" key="40">
    <source>
        <dbReference type="Pfam" id="PF02737"/>
    </source>
</evidence>
<evidence type="ECO:0000256" key="17">
    <source>
        <dbReference type="ARBA" id="ARBA00023268"/>
    </source>
</evidence>
<dbReference type="InterPro" id="IPR001753">
    <property type="entry name" value="Enoyl-CoA_hydra/iso"/>
</dbReference>
<evidence type="ECO:0000256" key="25">
    <source>
        <dbReference type="ARBA" id="ARBA00036370"/>
    </source>
</evidence>
<evidence type="ECO:0000256" key="28">
    <source>
        <dbReference type="ARBA" id="ARBA00036656"/>
    </source>
</evidence>
<keyword evidence="9" id="KW-0276">Fatty acid metabolism</keyword>